<dbReference type="WBParaSite" id="L893_g14157.t1">
    <property type="protein sequence ID" value="L893_g14157.t1"/>
    <property type="gene ID" value="L893_g14157"/>
</dbReference>
<accession>A0A1I7Y9P8</accession>
<reference evidence="2" key="1">
    <citation type="submission" date="2016-11" db="UniProtKB">
        <authorList>
            <consortium name="WormBaseParasite"/>
        </authorList>
    </citation>
    <scope>IDENTIFICATION</scope>
</reference>
<evidence type="ECO:0000313" key="2">
    <source>
        <dbReference type="WBParaSite" id="L893_g14157.t1"/>
    </source>
</evidence>
<name>A0A1I7Y9P8_9BILA</name>
<dbReference type="Proteomes" id="UP000095287">
    <property type="component" value="Unplaced"/>
</dbReference>
<dbReference type="AlphaFoldDB" id="A0A1I7Y9P8"/>
<evidence type="ECO:0000313" key="1">
    <source>
        <dbReference type="Proteomes" id="UP000095287"/>
    </source>
</evidence>
<organism evidence="1 2">
    <name type="scientific">Steinernema glaseri</name>
    <dbReference type="NCBI Taxonomy" id="37863"/>
    <lineage>
        <taxon>Eukaryota</taxon>
        <taxon>Metazoa</taxon>
        <taxon>Ecdysozoa</taxon>
        <taxon>Nematoda</taxon>
        <taxon>Chromadorea</taxon>
        <taxon>Rhabditida</taxon>
        <taxon>Tylenchina</taxon>
        <taxon>Panagrolaimomorpha</taxon>
        <taxon>Strongyloidoidea</taxon>
        <taxon>Steinernematidae</taxon>
        <taxon>Steinernema</taxon>
    </lineage>
</organism>
<sequence>MARAKRAPERVSAGDAYKALDASLQHSFEASAMGSARPLLTVLLCFLVLPSVVDACFALGGCGFGGCLAGCGRYCTAKAKGAKTLSASMTIPSETPNAVDELPDEEPHLVAKKI</sequence>
<protein>
    <submittedName>
        <fullName evidence="2">Transmembrane protein</fullName>
    </submittedName>
</protein>
<keyword evidence="1" id="KW-1185">Reference proteome</keyword>
<proteinExistence type="predicted"/>